<dbReference type="Proteomes" id="UP001183202">
    <property type="component" value="Unassembled WGS sequence"/>
</dbReference>
<gene>
    <name evidence="2" type="ORF">RM445_19050</name>
</gene>
<feature type="compositionally biased region" description="Polar residues" evidence="1">
    <location>
        <begin position="1"/>
        <end position="21"/>
    </location>
</feature>
<accession>A0ABU2NCF2</accession>
<dbReference type="RefSeq" id="WP_311558023.1">
    <property type="nucleotide sequence ID" value="NZ_JAVREJ010000013.1"/>
</dbReference>
<evidence type="ECO:0000313" key="2">
    <source>
        <dbReference type="EMBL" id="MDT0351630.1"/>
    </source>
</evidence>
<sequence length="75" mass="7507">MSGNASESGRSCRDCNTTPLRSQKARARKPSNFGSYTQPGPTGSRVTRAAAIGATGGTSPGGRCGGFGGFPTAAR</sequence>
<feature type="compositionally biased region" description="Gly residues" evidence="1">
    <location>
        <begin position="54"/>
        <end position="69"/>
    </location>
</feature>
<keyword evidence="3" id="KW-1185">Reference proteome</keyword>
<name>A0ABU2NCF2_9PSEU</name>
<protein>
    <submittedName>
        <fullName evidence="2">Uncharacterized protein</fullName>
    </submittedName>
</protein>
<evidence type="ECO:0000256" key="1">
    <source>
        <dbReference type="SAM" id="MobiDB-lite"/>
    </source>
</evidence>
<feature type="region of interest" description="Disordered" evidence="1">
    <location>
        <begin position="1"/>
        <end position="75"/>
    </location>
</feature>
<organism evidence="2 3">
    <name type="scientific">Pseudonocardia charpentierae</name>
    <dbReference type="NCBI Taxonomy" id="3075545"/>
    <lineage>
        <taxon>Bacteria</taxon>
        <taxon>Bacillati</taxon>
        <taxon>Actinomycetota</taxon>
        <taxon>Actinomycetes</taxon>
        <taxon>Pseudonocardiales</taxon>
        <taxon>Pseudonocardiaceae</taxon>
        <taxon>Pseudonocardia</taxon>
    </lineage>
</organism>
<evidence type="ECO:0000313" key="3">
    <source>
        <dbReference type="Proteomes" id="UP001183202"/>
    </source>
</evidence>
<feature type="compositionally biased region" description="Polar residues" evidence="1">
    <location>
        <begin position="32"/>
        <end position="45"/>
    </location>
</feature>
<dbReference type="EMBL" id="JAVREJ010000013">
    <property type="protein sequence ID" value="MDT0351630.1"/>
    <property type="molecule type" value="Genomic_DNA"/>
</dbReference>
<proteinExistence type="predicted"/>
<reference evidence="3" key="1">
    <citation type="submission" date="2023-07" db="EMBL/GenBank/DDBJ databases">
        <title>30 novel species of actinomycetes from the DSMZ collection.</title>
        <authorList>
            <person name="Nouioui I."/>
        </authorList>
    </citation>
    <scope>NUCLEOTIDE SEQUENCE [LARGE SCALE GENOMIC DNA]</scope>
    <source>
        <strain evidence="3">DSM 45834</strain>
    </source>
</reference>
<comment type="caution">
    <text evidence="2">The sequence shown here is derived from an EMBL/GenBank/DDBJ whole genome shotgun (WGS) entry which is preliminary data.</text>
</comment>